<protein>
    <recommendedName>
        <fullName evidence="3">LPXTG cell wall anchor domain-containing protein</fullName>
    </recommendedName>
</protein>
<dbReference type="RefSeq" id="WP_170021762.1">
    <property type="nucleotide sequence ID" value="NZ_JABCSC020000002.1"/>
</dbReference>
<evidence type="ECO:0008006" key="3">
    <source>
        <dbReference type="Google" id="ProtNLM"/>
    </source>
</evidence>
<keyword evidence="2" id="KW-1185">Reference proteome</keyword>
<dbReference type="Proteomes" id="UP000778523">
    <property type="component" value="Unassembled WGS sequence"/>
</dbReference>
<proteinExistence type="predicted"/>
<comment type="caution">
    <text evidence="1">The sequence shown here is derived from an EMBL/GenBank/DDBJ whole genome shotgun (WGS) entry which is preliminary data.</text>
</comment>
<dbReference type="EMBL" id="JABCSC020000002">
    <property type="protein sequence ID" value="NSL55338.1"/>
    <property type="molecule type" value="Genomic_DNA"/>
</dbReference>
<gene>
    <name evidence="1" type="ORF">HJ583_009910</name>
</gene>
<evidence type="ECO:0000313" key="1">
    <source>
        <dbReference type="EMBL" id="NSL55338.1"/>
    </source>
</evidence>
<sequence length="46" mass="5549">MATFLFALALLLSLGLAFMARRQRQARRLQPLRLRQDPRLLRRTRR</sequence>
<organism evidence="1 2">
    <name type="scientific">Uliginosibacterium aquaticum</name>
    <dbReference type="NCBI Taxonomy" id="2731212"/>
    <lineage>
        <taxon>Bacteria</taxon>
        <taxon>Pseudomonadati</taxon>
        <taxon>Pseudomonadota</taxon>
        <taxon>Betaproteobacteria</taxon>
        <taxon>Rhodocyclales</taxon>
        <taxon>Zoogloeaceae</taxon>
        <taxon>Uliginosibacterium</taxon>
    </lineage>
</organism>
<evidence type="ECO:0000313" key="2">
    <source>
        <dbReference type="Proteomes" id="UP000778523"/>
    </source>
</evidence>
<name>A0ABX2IFA3_9RHOO</name>
<accession>A0ABX2IFA3</accession>
<reference evidence="1 2" key="1">
    <citation type="submission" date="2020-06" db="EMBL/GenBank/DDBJ databases">
        <title>Draft genome of Uliginosibacterium sp. IMCC34675.</title>
        <authorList>
            <person name="Song J."/>
        </authorList>
    </citation>
    <scope>NUCLEOTIDE SEQUENCE [LARGE SCALE GENOMIC DNA]</scope>
    <source>
        <strain evidence="1 2">IMCC34675</strain>
    </source>
</reference>